<dbReference type="OrthoDB" id="9802385at2"/>
<sequence length="376" mass="41826">MTTPVDDEHVSGSGAPLAELERDDDRAGAHARRLEIPAIDPPRHPLAERPRYFLSSLEPSGDYDAVIVTVSDGERRRYFTTRDGAQLTEVDEESFERRRESGVRSLLELDERELGELEVELRFVRPVRGRDPIAEAAESAADAATREEAEPEPVPAASEAAEAPADPTNEDDDAEVDPVTEEFEEMVMESTMMTSEGMEGSGIRRSGYVPAVEPEPALLPIPSAESMSATDAIAQVSLAKGISFIAHRGRLDKSGAPYIDHPGRISERFDPVTEPIEAAAAWLHDVLEDTAVTAQELLEAGLIPEIVEVVEVLTRTPEVSLDEYYARIRRDRIARRVKLADIDDNTARWRLRRLEYETQLRLVEKYRYARQALGAD</sequence>
<dbReference type="Gene3D" id="1.10.3210.10">
    <property type="entry name" value="Hypothetical protein af1432"/>
    <property type="match status" value="1"/>
</dbReference>
<accession>A0A4Q2KS83</accession>
<feature type="compositionally biased region" description="Low complexity" evidence="1">
    <location>
        <begin position="155"/>
        <end position="167"/>
    </location>
</feature>
<reference evidence="2 3" key="1">
    <citation type="submission" date="2019-01" db="EMBL/GenBank/DDBJ databases">
        <title>Agromyces.</title>
        <authorList>
            <person name="Li J."/>
        </authorList>
    </citation>
    <scope>NUCLEOTIDE SEQUENCE [LARGE SCALE GENOMIC DNA]</scope>
    <source>
        <strain evidence="2 3">DSM 15934</strain>
    </source>
</reference>
<evidence type="ECO:0008006" key="4">
    <source>
        <dbReference type="Google" id="ProtNLM"/>
    </source>
</evidence>
<proteinExistence type="predicted"/>
<feature type="compositionally biased region" description="Basic and acidic residues" evidence="1">
    <location>
        <begin position="1"/>
        <end position="10"/>
    </location>
</feature>
<feature type="region of interest" description="Disordered" evidence="1">
    <location>
        <begin position="1"/>
        <end position="45"/>
    </location>
</feature>
<dbReference type="RefSeq" id="WP_129521553.1">
    <property type="nucleotide sequence ID" value="NZ_SDPN01000029.1"/>
</dbReference>
<dbReference type="Proteomes" id="UP000293865">
    <property type="component" value="Unassembled WGS sequence"/>
</dbReference>
<feature type="compositionally biased region" description="Basic and acidic residues" evidence="1">
    <location>
        <begin position="19"/>
        <end position="45"/>
    </location>
</feature>
<gene>
    <name evidence="2" type="ORF">ESP51_14195</name>
</gene>
<keyword evidence="3" id="KW-1185">Reference proteome</keyword>
<feature type="region of interest" description="Disordered" evidence="1">
    <location>
        <begin position="136"/>
        <end position="177"/>
    </location>
</feature>
<comment type="caution">
    <text evidence="2">The sequence shown here is derived from an EMBL/GenBank/DDBJ whole genome shotgun (WGS) entry which is preliminary data.</text>
</comment>
<dbReference type="AlphaFoldDB" id="A0A4Q2KS83"/>
<evidence type="ECO:0000313" key="3">
    <source>
        <dbReference type="Proteomes" id="UP000293865"/>
    </source>
</evidence>
<name>A0A4Q2KS83_9MICO</name>
<dbReference type="EMBL" id="SDPN01000029">
    <property type="protein sequence ID" value="RXZ68315.1"/>
    <property type="molecule type" value="Genomic_DNA"/>
</dbReference>
<dbReference type="SUPFAM" id="SSF109604">
    <property type="entry name" value="HD-domain/PDEase-like"/>
    <property type="match status" value="1"/>
</dbReference>
<feature type="compositionally biased region" description="Acidic residues" evidence="1">
    <location>
        <begin position="168"/>
        <end position="177"/>
    </location>
</feature>
<protein>
    <recommendedName>
        <fullName evidence="4">HD domain-containing protein</fullName>
    </recommendedName>
</protein>
<organism evidence="2 3">
    <name type="scientific">Agromyces albus</name>
    <dbReference type="NCBI Taxonomy" id="205332"/>
    <lineage>
        <taxon>Bacteria</taxon>
        <taxon>Bacillati</taxon>
        <taxon>Actinomycetota</taxon>
        <taxon>Actinomycetes</taxon>
        <taxon>Micrococcales</taxon>
        <taxon>Microbacteriaceae</taxon>
        <taxon>Agromyces</taxon>
    </lineage>
</organism>
<evidence type="ECO:0000313" key="2">
    <source>
        <dbReference type="EMBL" id="RXZ68315.1"/>
    </source>
</evidence>
<evidence type="ECO:0000256" key="1">
    <source>
        <dbReference type="SAM" id="MobiDB-lite"/>
    </source>
</evidence>